<name>A0AAJ0GC18_9PEZI</name>
<accession>A0AAJ0GC18</accession>
<comment type="caution">
    <text evidence="1">The sequence shown here is derived from an EMBL/GenBank/DDBJ whole genome shotgun (WGS) entry which is preliminary data.</text>
</comment>
<dbReference type="AlphaFoldDB" id="A0AAJ0GC18"/>
<keyword evidence="2" id="KW-1185">Reference proteome</keyword>
<evidence type="ECO:0000313" key="2">
    <source>
        <dbReference type="Proteomes" id="UP001271007"/>
    </source>
</evidence>
<proteinExistence type="predicted"/>
<sequence length="130" mass="14838">MEIADCVMKRDQDPPDWELLRWVHPGSFDMLKASTNIHEWIVKTAAPFAKDKQASEAINKAKVKLRARNKGETANLSRDDQERGFWETCRLAHMVRQWQKAGKVVLPKTDVTHLNMPTKTAERNDGGKVA</sequence>
<organism evidence="1 2">
    <name type="scientific">Extremus antarcticus</name>
    <dbReference type="NCBI Taxonomy" id="702011"/>
    <lineage>
        <taxon>Eukaryota</taxon>
        <taxon>Fungi</taxon>
        <taxon>Dikarya</taxon>
        <taxon>Ascomycota</taxon>
        <taxon>Pezizomycotina</taxon>
        <taxon>Dothideomycetes</taxon>
        <taxon>Dothideomycetidae</taxon>
        <taxon>Mycosphaerellales</taxon>
        <taxon>Extremaceae</taxon>
        <taxon>Extremus</taxon>
    </lineage>
</organism>
<protein>
    <submittedName>
        <fullName evidence="1">Uncharacterized protein</fullName>
    </submittedName>
</protein>
<dbReference type="EMBL" id="JAWDJX010000038">
    <property type="protein sequence ID" value="KAK3049687.1"/>
    <property type="molecule type" value="Genomic_DNA"/>
</dbReference>
<dbReference type="Proteomes" id="UP001271007">
    <property type="component" value="Unassembled WGS sequence"/>
</dbReference>
<reference evidence="1" key="1">
    <citation type="submission" date="2023-04" db="EMBL/GenBank/DDBJ databases">
        <title>Black Yeasts Isolated from many extreme environments.</title>
        <authorList>
            <person name="Coleine C."/>
            <person name="Stajich J.E."/>
            <person name="Selbmann L."/>
        </authorList>
    </citation>
    <scope>NUCLEOTIDE SEQUENCE</scope>
    <source>
        <strain evidence="1">CCFEE 5312</strain>
    </source>
</reference>
<gene>
    <name evidence="1" type="ORF">LTR09_009109</name>
</gene>
<evidence type="ECO:0000313" key="1">
    <source>
        <dbReference type="EMBL" id="KAK3049687.1"/>
    </source>
</evidence>